<dbReference type="AlphaFoldDB" id="A0A834W2I0"/>
<dbReference type="Gene3D" id="1.25.40.10">
    <property type="entry name" value="Tetratricopeptide repeat domain"/>
    <property type="match status" value="1"/>
</dbReference>
<comment type="caution">
    <text evidence="4">The sequence shown here is derived from an EMBL/GenBank/DDBJ whole genome shotgun (WGS) entry which is preliminary data.</text>
</comment>
<evidence type="ECO:0000313" key="4">
    <source>
        <dbReference type="EMBL" id="KAF7803436.1"/>
    </source>
</evidence>
<dbReference type="FunFam" id="1.25.40.10:FF:000225">
    <property type="entry name" value="Protein SMG7"/>
    <property type="match status" value="1"/>
</dbReference>
<sequence length="265" mass="30829">MPTNPSNSPGIYKEKQILLEIGNSEKQLWASIHSKGLLHIDTQELYQKVRSSYERIILSNHTLSDLQDVEYSLWKLHYKHIDEFRKRKRGSGNAENIKSGTTQNDLVQRNNDVHLKAFKSFLSEASEFYQNLIVKLRKHYGVPEEALFFKRGRISTSVEPDAMLKCQYLCHRCLVCMGDLARYEQQCENPHIHNHNWSVAATHYLQATRIWPDSGNPQNQLAVLATYIGDEFLALYHCIRSLAIKEPFPDAWNNLVLLFEKVRWS</sequence>
<dbReference type="SUPFAM" id="SSF48452">
    <property type="entry name" value="TPR-like"/>
    <property type="match status" value="1"/>
</dbReference>
<dbReference type="GO" id="GO:0070034">
    <property type="term" value="F:telomerase RNA binding"/>
    <property type="evidence" value="ECO:0007669"/>
    <property type="project" value="TreeGrafter"/>
</dbReference>
<dbReference type="InterPro" id="IPR011990">
    <property type="entry name" value="TPR-like_helical_dom_sf"/>
</dbReference>
<evidence type="ECO:0000259" key="2">
    <source>
        <dbReference type="Pfam" id="PF10373"/>
    </source>
</evidence>
<dbReference type="InterPro" id="IPR018834">
    <property type="entry name" value="DNA/RNA-bd_Est1-type"/>
</dbReference>
<accession>A0A834W2I0</accession>
<evidence type="ECO:0000313" key="5">
    <source>
        <dbReference type="Proteomes" id="UP000634136"/>
    </source>
</evidence>
<dbReference type="Pfam" id="PF10374">
    <property type="entry name" value="EST1"/>
    <property type="match status" value="1"/>
</dbReference>
<feature type="domain" description="Telomerase activating protein Est1-like N-terminal" evidence="3">
    <location>
        <begin position="69"/>
        <end position="188"/>
    </location>
</feature>
<dbReference type="PANTHER" id="PTHR15696">
    <property type="entry name" value="SMG-7 SUPPRESSOR WITH MORPHOLOGICAL EFFECT ON GENITALIA PROTEIN 7"/>
    <property type="match status" value="1"/>
</dbReference>
<dbReference type="GO" id="GO:0042162">
    <property type="term" value="F:telomeric DNA binding"/>
    <property type="evidence" value="ECO:0007669"/>
    <property type="project" value="TreeGrafter"/>
</dbReference>
<feature type="domain" description="DNA/RNA-binding" evidence="2">
    <location>
        <begin position="200"/>
        <end position="263"/>
    </location>
</feature>
<dbReference type="GO" id="GO:0000184">
    <property type="term" value="P:nuclear-transcribed mRNA catabolic process, nonsense-mediated decay"/>
    <property type="evidence" value="ECO:0007669"/>
    <property type="project" value="TreeGrafter"/>
</dbReference>
<evidence type="ECO:0000259" key="3">
    <source>
        <dbReference type="Pfam" id="PF10374"/>
    </source>
</evidence>
<dbReference type="InterPro" id="IPR045153">
    <property type="entry name" value="Est1/Ebs1-like"/>
</dbReference>
<dbReference type="EMBL" id="JAAIUW010000013">
    <property type="protein sequence ID" value="KAF7803436.1"/>
    <property type="molecule type" value="Genomic_DNA"/>
</dbReference>
<dbReference type="GO" id="GO:0005697">
    <property type="term" value="C:telomerase holoenzyme complex"/>
    <property type="evidence" value="ECO:0007669"/>
    <property type="project" value="TreeGrafter"/>
</dbReference>
<dbReference type="OrthoDB" id="69928at2759"/>
<dbReference type="PANTHER" id="PTHR15696:SF0">
    <property type="entry name" value="TELOMERASE-BINDING PROTEIN EST1A"/>
    <property type="match status" value="1"/>
</dbReference>
<evidence type="ECO:0000256" key="1">
    <source>
        <dbReference type="ARBA" id="ARBA00022737"/>
    </source>
</evidence>
<keyword evidence="5" id="KW-1185">Reference proteome</keyword>
<reference evidence="4" key="1">
    <citation type="submission" date="2020-09" db="EMBL/GenBank/DDBJ databases">
        <title>Genome-Enabled Discovery of Anthraquinone Biosynthesis in Senna tora.</title>
        <authorList>
            <person name="Kang S.-H."/>
            <person name="Pandey R.P."/>
            <person name="Lee C.-M."/>
            <person name="Sim J.-S."/>
            <person name="Jeong J.-T."/>
            <person name="Choi B.-S."/>
            <person name="Jung M."/>
            <person name="Ginzburg D."/>
            <person name="Zhao K."/>
            <person name="Won S.Y."/>
            <person name="Oh T.-J."/>
            <person name="Yu Y."/>
            <person name="Kim N.-H."/>
            <person name="Lee O.R."/>
            <person name="Lee T.-H."/>
            <person name="Bashyal P."/>
            <person name="Kim T.-S."/>
            <person name="Lee W.-H."/>
            <person name="Kawkins C."/>
            <person name="Kim C.-K."/>
            <person name="Kim J.S."/>
            <person name="Ahn B.O."/>
            <person name="Rhee S.Y."/>
            <person name="Sohng J.K."/>
        </authorList>
    </citation>
    <scope>NUCLEOTIDE SEQUENCE</scope>
    <source>
        <tissue evidence="4">Leaf</tissue>
    </source>
</reference>
<dbReference type="Pfam" id="PF10373">
    <property type="entry name" value="EST1_DNA_bind"/>
    <property type="match status" value="1"/>
</dbReference>
<dbReference type="Proteomes" id="UP000634136">
    <property type="component" value="Unassembled WGS sequence"/>
</dbReference>
<dbReference type="InterPro" id="IPR019458">
    <property type="entry name" value="Est1-like_N"/>
</dbReference>
<keyword evidence="1" id="KW-0677">Repeat</keyword>
<proteinExistence type="predicted"/>
<organism evidence="4 5">
    <name type="scientific">Senna tora</name>
    <dbReference type="NCBI Taxonomy" id="362788"/>
    <lineage>
        <taxon>Eukaryota</taxon>
        <taxon>Viridiplantae</taxon>
        <taxon>Streptophyta</taxon>
        <taxon>Embryophyta</taxon>
        <taxon>Tracheophyta</taxon>
        <taxon>Spermatophyta</taxon>
        <taxon>Magnoliopsida</taxon>
        <taxon>eudicotyledons</taxon>
        <taxon>Gunneridae</taxon>
        <taxon>Pentapetalae</taxon>
        <taxon>rosids</taxon>
        <taxon>fabids</taxon>
        <taxon>Fabales</taxon>
        <taxon>Fabaceae</taxon>
        <taxon>Caesalpinioideae</taxon>
        <taxon>Cassia clade</taxon>
        <taxon>Senna</taxon>
    </lineage>
</organism>
<protein>
    <submittedName>
        <fullName evidence="4">Protein SMG7L-like isoform X1</fullName>
    </submittedName>
</protein>
<gene>
    <name evidence="4" type="ORF">G2W53_042547</name>
</gene>
<name>A0A834W2I0_9FABA</name>